<accession>A0ABZ2LSW7</accession>
<dbReference type="NCBIfam" id="TIGR01313">
    <property type="entry name" value="therm_gnt_kin"/>
    <property type="match status" value="1"/>
</dbReference>
<dbReference type="InterPro" id="IPR027417">
    <property type="entry name" value="P-loop_NTPase"/>
</dbReference>
<keyword evidence="6 9" id="KW-0418">Kinase</keyword>
<protein>
    <recommendedName>
        <fullName evidence="3 9">Gluconokinase</fullName>
        <ecNumber evidence="3 9">2.7.1.12</ecNumber>
    </recommendedName>
</protein>
<dbReference type="PRINTS" id="PR01100">
    <property type="entry name" value="SHIKIMTKNASE"/>
</dbReference>
<evidence type="ECO:0000313" key="10">
    <source>
        <dbReference type="EMBL" id="WXB13983.1"/>
    </source>
</evidence>
<dbReference type="Pfam" id="PF13671">
    <property type="entry name" value="AAA_33"/>
    <property type="match status" value="1"/>
</dbReference>
<evidence type="ECO:0000313" key="11">
    <source>
        <dbReference type="Proteomes" id="UP001370348"/>
    </source>
</evidence>
<dbReference type="SUPFAM" id="SSF52540">
    <property type="entry name" value="P-loop containing nucleoside triphosphate hydrolases"/>
    <property type="match status" value="1"/>
</dbReference>
<evidence type="ECO:0000256" key="7">
    <source>
        <dbReference type="ARBA" id="ARBA00022840"/>
    </source>
</evidence>
<sequence>MIVIVAGVSGSGKTTVGQLLARHLGVAYAEADDFHPPENIAKMAAGTPLTDADRAPWLAAIGAFADARMARGESAVVTCSALKRSYRDGLRRGRPELRIVYLEGSREVIARRLTARKGHFFPERLLDSQFRDLEPPEPDEGVLTVPISGTAEEIVREIVAGLSVGGVGSGPPT</sequence>
<dbReference type="InterPro" id="IPR006001">
    <property type="entry name" value="Therm_gnt_kin"/>
</dbReference>
<keyword evidence="4 9" id="KW-0808">Transferase</keyword>
<comment type="similarity">
    <text evidence="2 9">Belongs to the gluconokinase GntK/GntV family.</text>
</comment>
<dbReference type="PANTHER" id="PTHR43442">
    <property type="entry name" value="GLUCONOKINASE-RELATED"/>
    <property type="match status" value="1"/>
</dbReference>
<evidence type="ECO:0000256" key="1">
    <source>
        <dbReference type="ARBA" id="ARBA00004761"/>
    </source>
</evidence>
<dbReference type="Gene3D" id="3.40.50.300">
    <property type="entry name" value="P-loop containing nucleotide triphosphate hydrolases"/>
    <property type="match status" value="1"/>
</dbReference>
<comment type="pathway">
    <text evidence="1">Carbohydrate acid metabolism.</text>
</comment>
<dbReference type="CDD" id="cd02021">
    <property type="entry name" value="GntK"/>
    <property type="match status" value="1"/>
</dbReference>
<evidence type="ECO:0000256" key="4">
    <source>
        <dbReference type="ARBA" id="ARBA00022679"/>
    </source>
</evidence>
<keyword evidence="5 9" id="KW-0547">Nucleotide-binding</keyword>
<reference evidence="10 11" key="1">
    <citation type="submission" date="2021-12" db="EMBL/GenBank/DDBJ databases">
        <title>Discovery of the Pendulisporaceae a myxobacterial family with distinct sporulation behavior and unique specialized metabolism.</title>
        <authorList>
            <person name="Garcia R."/>
            <person name="Popoff A."/>
            <person name="Bader C.D."/>
            <person name="Loehr J."/>
            <person name="Walesch S."/>
            <person name="Walt C."/>
            <person name="Boldt J."/>
            <person name="Bunk B."/>
            <person name="Haeckl F.J.F.P.J."/>
            <person name="Gunesch A.P."/>
            <person name="Birkelbach J."/>
            <person name="Nuebel U."/>
            <person name="Pietschmann T."/>
            <person name="Bach T."/>
            <person name="Mueller R."/>
        </authorList>
    </citation>
    <scope>NUCLEOTIDE SEQUENCE [LARGE SCALE GENOMIC DNA]</scope>
    <source>
        <strain evidence="10 11">MSr11954</strain>
    </source>
</reference>
<evidence type="ECO:0000256" key="5">
    <source>
        <dbReference type="ARBA" id="ARBA00022741"/>
    </source>
</evidence>
<dbReference type="RefSeq" id="WP_394823600.1">
    <property type="nucleotide sequence ID" value="NZ_CP089984.1"/>
</dbReference>
<gene>
    <name evidence="10" type="ORF">LZC94_39910</name>
</gene>
<organism evidence="10 11">
    <name type="scientific">Pendulispora albinea</name>
    <dbReference type="NCBI Taxonomy" id="2741071"/>
    <lineage>
        <taxon>Bacteria</taxon>
        <taxon>Pseudomonadati</taxon>
        <taxon>Myxococcota</taxon>
        <taxon>Myxococcia</taxon>
        <taxon>Myxococcales</taxon>
        <taxon>Sorangiineae</taxon>
        <taxon>Pendulisporaceae</taxon>
        <taxon>Pendulispora</taxon>
    </lineage>
</organism>
<evidence type="ECO:0000256" key="8">
    <source>
        <dbReference type="ARBA" id="ARBA00048090"/>
    </source>
</evidence>
<dbReference type="Proteomes" id="UP001370348">
    <property type="component" value="Chromosome"/>
</dbReference>
<comment type="catalytic activity">
    <reaction evidence="8 9">
        <text>D-gluconate + ATP = 6-phospho-D-gluconate + ADP + H(+)</text>
        <dbReference type="Rhea" id="RHEA:19433"/>
        <dbReference type="ChEBI" id="CHEBI:15378"/>
        <dbReference type="ChEBI" id="CHEBI:18391"/>
        <dbReference type="ChEBI" id="CHEBI:30616"/>
        <dbReference type="ChEBI" id="CHEBI:58759"/>
        <dbReference type="ChEBI" id="CHEBI:456216"/>
        <dbReference type="EC" id="2.7.1.12"/>
    </reaction>
</comment>
<keyword evidence="7 9" id="KW-0067">ATP-binding</keyword>
<dbReference type="EMBL" id="CP089984">
    <property type="protein sequence ID" value="WXB13983.1"/>
    <property type="molecule type" value="Genomic_DNA"/>
</dbReference>
<evidence type="ECO:0000256" key="3">
    <source>
        <dbReference type="ARBA" id="ARBA00012054"/>
    </source>
</evidence>
<dbReference type="EC" id="2.7.1.12" evidence="3 9"/>
<keyword evidence="11" id="KW-1185">Reference proteome</keyword>
<proteinExistence type="inferred from homology"/>
<dbReference type="PANTHER" id="PTHR43442:SF3">
    <property type="entry name" value="GLUCONOKINASE-RELATED"/>
    <property type="match status" value="1"/>
</dbReference>
<evidence type="ECO:0000256" key="2">
    <source>
        <dbReference type="ARBA" id="ARBA00008420"/>
    </source>
</evidence>
<name>A0ABZ2LSW7_9BACT</name>
<evidence type="ECO:0000256" key="9">
    <source>
        <dbReference type="RuleBase" id="RU363066"/>
    </source>
</evidence>
<evidence type="ECO:0000256" key="6">
    <source>
        <dbReference type="ARBA" id="ARBA00022777"/>
    </source>
</evidence>